<dbReference type="PANTHER" id="PTHR43649">
    <property type="entry name" value="ARABINOSE-BINDING PROTEIN-RELATED"/>
    <property type="match status" value="1"/>
</dbReference>
<evidence type="ECO:0000313" key="2">
    <source>
        <dbReference type="EMBL" id="PEQ23864.1"/>
    </source>
</evidence>
<dbReference type="Gene3D" id="3.40.190.10">
    <property type="entry name" value="Periplasmic binding protein-like II"/>
    <property type="match status" value="1"/>
</dbReference>
<dbReference type="InterPro" id="IPR050490">
    <property type="entry name" value="Bact_solute-bd_prot1"/>
</dbReference>
<dbReference type="InterPro" id="IPR006059">
    <property type="entry name" value="SBP"/>
</dbReference>
<dbReference type="OrthoDB" id="9798191at2"/>
<comment type="caution">
    <text evidence="2">The sequence shown here is derived from an EMBL/GenBank/DDBJ whole genome shotgun (WGS) entry which is preliminary data.</text>
</comment>
<proteinExistence type="predicted"/>
<name>A0A855A296_9FIRM</name>
<dbReference type="Pfam" id="PF13416">
    <property type="entry name" value="SBP_bac_8"/>
    <property type="match status" value="1"/>
</dbReference>
<evidence type="ECO:0000256" key="1">
    <source>
        <dbReference type="SAM" id="MobiDB-lite"/>
    </source>
</evidence>
<dbReference type="PANTHER" id="PTHR43649:SF12">
    <property type="entry name" value="DIACETYLCHITOBIOSE BINDING PROTEIN DASA"/>
    <property type="match status" value="1"/>
</dbReference>
<feature type="compositionally biased region" description="Low complexity" evidence="1">
    <location>
        <begin position="85"/>
        <end position="100"/>
    </location>
</feature>
<dbReference type="EMBL" id="NOXF01000010">
    <property type="protein sequence ID" value="PEQ23864.1"/>
    <property type="molecule type" value="Genomic_DNA"/>
</dbReference>
<dbReference type="Proteomes" id="UP000220611">
    <property type="component" value="Unassembled WGS sequence"/>
</dbReference>
<evidence type="ECO:0000313" key="3">
    <source>
        <dbReference type="Proteomes" id="UP000220611"/>
    </source>
</evidence>
<sequence length="504" mass="54966">MTTMSSWRRAWAAWRLPLIRRSWRRCGARKSFPWIVSRMADDRRNGKRERSIPMLRKTISVLLALAMVSALTACAGGDGSSESTPAGADPSSAASAGGASEAEDKTYGKLTISGVTGDPDAFIVAGVEKLQAEHPEIEVEYIPCDNSTREQVIKTAISAGDPPTIGYYWGTRVNSFYDIGMNLDLKGKISEEIVSNVNEGMLEPCLGENGEIYALPMKTVYHTTFYNKTMFDEYGFEEPETWDEMTAIFETLKADDIFGFSTNSATMQDCLYGMTYGELDAKVGEGTAYGVADGTVSVLPGTEAGEVIRGCIEQVQAWYEAGYWYPGDGGINVTQDDANAAFSQGRAACTFIYSGALEVLKNSCDFEIGTFMKPTSEAGITSIDNIEPDVFFIPSNASEEQINTGLAFLEIILGHEIQQTIVDSGQTPSMTSYTFENVDPLLEEVMAELDSGRLQAGVNPCRTSSEMQNFIKQQIFAAPCSGTMTIDQTLEEMERIRLAAGEAQ</sequence>
<feature type="region of interest" description="Disordered" evidence="1">
    <location>
        <begin position="78"/>
        <end position="100"/>
    </location>
</feature>
<protein>
    <submittedName>
        <fullName evidence="2">Carbohydrate ABC transporter substrate-binding protein</fullName>
    </submittedName>
</protein>
<keyword evidence="3" id="KW-1185">Reference proteome</keyword>
<accession>A0A855A296</accession>
<dbReference type="AlphaFoldDB" id="A0A855A296"/>
<gene>
    <name evidence="2" type="ORF">CH238_11975</name>
</gene>
<reference evidence="2 3" key="1">
    <citation type="submission" date="2017-07" db="EMBL/GenBank/DDBJ databases">
        <title>Prevalence of linear plasmids in Cutibacterium (Propionibacterium) acnes isolates obtained from prostatic tissue.</title>
        <authorList>
            <person name="Davidsson S."/>
            <person name="Carlsson J."/>
            <person name="Molling P."/>
            <person name="Andren O."/>
            <person name="Andersson S.-O."/>
            <person name="Brzuszkiewicz E."/>
            <person name="Poehlein A."/>
            <person name="Al-Zeer M."/>
            <person name="Brinkmann V."/>
            <person name="Scavenius C."/>
            <person name="Nazipi S."/>
            <person name="Soderquist B."/>
            <person name="Bruggemann H."/>
        </authorList>
    </citation>
    <scope>NUCLEOTIDE SEQUENCE [LARGE SCALE GENOMIC DNA]</scope>
    <source>
        <strain evidence="2 3">DSM 753</strain>
    </source>
</reference>
<dbReference type="SUPFAM" id="SSF53850">
    <property type="entry name" value="Periplasmic binding protein-like II"/>
    <property type="match status" value="1"/>
</dbReference>
<organism evidence="2 3">
    <name type="scientific">[Clostridium] leptum DSM 753</name>
    <dbReference type="NCBI Taxonomy" id="428125"/>
    <lineage>
        <taxon>Bacteria</taxon>
        <taxon>Bacillati</taxon>
        <taxon>Bacillota</taxon>
        <taxon>Clostridia</taxon>
        <taxon>Eubacteriales</taxon>
        <taxon>Oscillospiraceae</taxon>
        <taxon>Oscillospiraceae incertae sedis</taxon>
    </lineage>
</organism>